<proteinExistence type="predicted"/>
<keyword evidence="1" id="KW-0472">Membrane</keyword>
<keyword evidence="1" id="KW-1133">Transmembrane helix</keyword>
<keyword evidence="1" id="KW-0812">Transmembrane</keyword>
<organism evidence="2 3">
    <name type="scientific">Streptomyces viridochromogenes Tue57</name>
    <dbReference type="NCBI Taxonomy" id="1160705"/>
    <lineage>
        <taxon>Bacteria</taxon>
        <taxon>Bacillati</taxon>
        <taxon>Actinomycetota</taxon>
        <taxon>Actinomycetes</taxon>
        <taxon>Kitasatosporales</taxon>
        <taxon>Streptomycetaceae</taxon>
        <taxon>Streptomyces</taxon>
    </lineage>
</organism>
<feature type="transmembrane region" description="Helical" evidence="1">
    <location>
        <begin position="50"/>
        <end position="70"/>
    </location>
</feature>
<evidence type="ECO:0000256" key="1">
    <source>
        <dbReference type="SAM" id="Phobius"/>
    </source>
</evidence>
<reference evidence="2 3" key="1">
    <citation type="journal article" date="2013" name="Genome Announc.">
        <title>Draft Genome Sequence of Streptomyces viridochromogenes Strain Tu57, Producer of Avilamycin.</title>
        <authorList>
            <person name="Gruning B.A."/>
            <person name="Erxleben A."/>
            <person name="Hahnlein A."/>
            <person name="Gunther S."/>
        </authorList>
    </citation>
    <scope>NUCLEOTIDE SEQUENCE [LARGE SCALE GENOMIC DNA]</scope>
    <source>
        <strain evidence="2 3">Tue57</strain>
    </source>
</reference>
<evidence type="ECO:0008006" key="4">
    <source>
        <dbReference type="Google" id="ProtNLM"/>
    </source>
</evidence>
<accession>L8P828</accession>
<gene>
    <name evidence="2" type="ORF">STVIR_6706</name>
</gene>
<name>L8P828_STRVR</name>
<dbReference type="Proteomes" id="UP000011205">
    <property type="component" value="Unassembled WGS sequence"/>
</dbReference>
<evidence type="ECO:0000313" key="3">
    <source>
        <dbReference type="Proteomes" id="UP000011205"/>
    </source>
</evidence>
<dbReference type="InterPro" id="IPR047789">
    <property type="entry name" value="CU044_5270-like"/>
</dbReference>
<sequence>MTVDEMTRVRELRADAPAPDRARLAPGRARLVDAARTAERRRSAWGRRKLVVAAAFAAVTAIAVTATVLAQGNQAGRKVTPAVSPSPSLDLRGMSTRELLERAAETVERQPPVVEPRADQWIYTKETQEGGDRDSDIENWLRYDGTASAFDPMGMVGKKGGEVQITPMNLEGGGDDDRSPRQMYRFVSKLPTDADGVLKALREEDAIADEKGRSQAWNDYAEISVLLDAYVLPPKGVAGLYRALATVPHGTVVGHLVEDSAGHRAIALRFPRGGSDFVEAADEWLLDPVTYQIVGERMIENGKVIGGNAYLAKAVVDKAGRRS</sequence>
<evidence type="ECO:0000313" key="2">
    <source>
        <dbReference type="EMBL" id="ELS52324.1"/>
    </source>
</evidence>
<dbReference type="EMBL" id="AMLP01000211">
    <property type="protein sequence ID" value="ELS52324.1"/>
    <property type="molecule type" value="Genomic_DNA"/>
</dbReference>
<comment type="caution">
    <text evidence="2">The sequence shown here is derived from an EMBL/GenBank/DDBJ whole genome shotgun (WGS) entry which is preliminary data.</text>
</comment>
<dbReference type="PATRIC" id="fig|1160705.3.peg.6624"/>
<dbReference type="NCBIfam" id="NF038083">
    <property type="entry name" value="CU044_5270_fam"/>
    <property type="match status" value="1"/>
</dbReference>
<protein>
    <recommendedName>
        <fullName evidence="4">CU044_5270 family protein</fullName>
    </recommendedName>
</protein>
<dbReference type="AlphaFoldDB" id="L8P828"/>